<organism evidence="2 3">
    <name type="scientific">Nyssa sinensis</name>
    <dbReference type="NCBI Taxonomy" id="561372"/>
    <lineage>
        <taxon>Eukaryota</taxon>
        <taxon>Viridiplantae</taxon>
        <taxon>Streptophyta</taxon>
        <taxon>Embryophyta</taxon>
        <taxon>Tracheophyta</taxon>
        <taxon>Spermatophyta</taxon>
        <taxon>Magnoliopsida</taxon>
        <taxon>eudicotyledons</taxon>
        <taxon>Gunneridae</taxon>
        <taxon>Pentapetalae</taxon>
        <taxon>asterids</taxon>
        <taxon>Cornales</taxon>
        <taxon>Nyssaceae</taxon>
        <taxon>Nyssa</taxon>
    </lineage>
</organism>
<keyword evidence="3" id="KW-1185">Reference proteome</keyword>
<feature type="compositionally biased region" description="Pro residues" evidence="1">
    <location>
        <begin position="46"/>
        <end position="55"/>
    </location>
</feature>
<feature type="region of interest" description="Disordered" evidence="1">
    <location>
        <begin position="44"/>
        <end position="104"/>
    </location>
</feature>
<dbReference type="OrthoDB" id="1704600at2759"/>
<evidence type="ECO:0000313" key="3">
    <source>
        <dbReference type="Proteomes" id="UP000325577"/>
    </source>
</evidence>
<accession>A0A5J5B754</accession>
<dbReference type="EMBL" id="CM018038">
    <property type="protein sequence ID" value="KAA8538364.1"/>
    <property type="molecule type" value="Genomic_DNA"/>
</dbReference>
<protein>
    <submittedName>
        <fullName evidence="2">Uncharacterized protein</fullName>
    </submittedName>
</protein>
<proteinExistence type="predicted"/>
<evidence type="ECO:0000256" key="1">
    <source>
        <dbReference type="SAM" id="MobiDB-lite"/>
    </source>
</evidence>
<sequence length="178" mass="19569">MFTLIHELTLLHTNYIGKASFVAAVTPGDVSNSALDAVSRRRIRIAPPPPPPRPNVPVHFKSPPLPRPPPLLSPLPPPPPPPPSPSPSPFSSNIDEAMRDYDMGTNPDLTVRAWTALAQICPFDADEITRASTHPFDDDGYIGYNPRLPSRRFNESYFVAADDEHYTAVADPPYHGDE</sequence>
<evidence type="ECO:0000313" key="2">
    <source>
        <dbReference type="EMBL" id="KAA8538364.1"/>
    </source>
</evidence>
<dbReference type="AlphaFoldDB" id="A0A5J5B754"/>
<name>A0A5J5B754_9ASTE</name>
<dbReference type="Proteomes" id="UP000325577">
    <property type="component" value="Linkage Group LG15"/>
</dbReference>
<gene>
    <name evidence="2" type="ORF">F0562_027813</name>
</gene>
<feature type="compositionally biased region" description="Pro residues" evidence="1">
    <location>
        <begin position="63"/>
        <end position="88"/>
    </location>
</feature>
<reference evidence="2 3" key="1">
    <citation type="submission" date="2019-09" db="EMBL/GenBank/DDBJ databases">
        <title>A chromosome-level genome assembly of the Chinese tupelo Nyssa sinensis.</title>
        <authorList>
            <person name="Yang X."/>
            <person name="Kang M."/>
            <person name="Yang Y."/>
            <person name="Xiong H."/>
            <person name="Wang M."/>
            <person name="Zhang Z."/>
            <person name="Wang Z."/>
            <person name="Wu H."/>
            <person name="Ma T."/>
            <person name="Liu J."/>
            <person name="Xi Z."/>
        </authorList>
    </citation>
    <scope>NUCLEOTIDE SEQUENCE [LARGE SCALE GENOMIC DNA]</scope>
    <source>
        <strain evidence="2">J267</strain>
        <tissue evidence="2">Leaf</tissue>
    </source>
</reference>